<dbReference type="Proteomes" id="UP001500974">
    <property type="component" value="Unassembled WGS sequence"/>
</dbReference>
<dbReference type="CDD" id="cd00609">
    <property type="entry name" value="AAT_like"/>
    <property type="match status" value="1"/>
</dbReference>
<sequence length="400" mass="42590">MNPLSELSLAQLQQRTSVKWRTYAADVLPLWVAEMDVSLAPPVHARLKRAIDLGDTGYPAGNEYAEAFREFAAARWSWDGVDPDRVALVPDVMLGIVETLRLITGPGDPVVVTPPVYAPFFAFIEHADRKVLAAPLGEDGRLDPVALDDAFRRASSQSEHPVFLLCNPHNPTGTVHTRQELEGVAVLAQRHGVRVISDEIHAPLVLSGASFTPYLSVAGSEDAFSLVSASKAWNLAGLKAALLLAGPAAASDLARLPEEVGHGASHLGVLAHTAAFREGGSWLDSLLTGLDYNRALLGDLIVEHLPGAALTRPEGTYLAWLDLRELGFEEGAGSGGLAVVTDLAGPARFFLDTARVALSSGHVFGSGGAGHARINYATHPDILTEAVQRMGRALRERPAN</sequence>
<dbReference type="RefSeq" id="WP_346028338.1">
    <property type="nucleotide sequence ID" value="NZ_BAAAON010000002.1"/>
</dbReference>
<dbReference type="GO" id="GO:0008483">
    <property type="term" value="F:transaminase activity"/>
    <property type="evidence" value="ECO:0007669"/>
    <property type="project" value="UniProtKB-KW"/>
</dbReference>
<evidence type="ECO:0000259" key="6">
    <source>
        <dbReference type="Pfam" id="PF00155"/>
    </source>
</evidence>
<comment type="cofactor">
    <cofactor evidence="1">
        <name>pyridoxal 5'-phosphate</name>
        <dbReference type="ChEBI" id="CHEBI:597326"/>
    </cofactor>
</comment>
<reference evidence="7 8" key="1">
    <citation type="journal article" date="2019" name="Int. J. Syst. Evol. Microbiol.">
        <title>The Global Catalogue of Microorganisms (GCM) 10K type strain sequencing project: providing services to taxonomists for standard genome sequencing and annotation.</title>
        <authorList>
            <consortium name="The Broad Institute Genomics Platform"/>
            <consortium name="The Broad Institute Genome Sequencing Center for Infectious Disease"/>
            <person name="Wu L."/>
            <person name="Ma J."/>
        </authorList>
    </citation>
    <scope>NUCLEOTIDE SEQUENCE [LARGE SCALE GENOMIC DNA]</scope>
    <source>
        <strain evidence="7 8">JCM 14917</strain>
    </source>
</reference>
<name>A0ABN3AZ24_9MICC</name>
<dbReference type="InterPro" id="IPR015422">
    <property type="entry name" value="PyrdxlP-dep_Trfase_small"/>
</dbReference>
<keyword evidence="7" id="KW-0032">Aminotransferase</keyword>
<dbReference type="InterPro" id="IPR015424">
    <property type="entry name" value="PyrdxlP-dep_Trfase"/>
</dbReference>
<evidence type="ECO:0000256" key="3">
    <source>
        <dbReference type="ARBA" id="ARBA00022898"/>
    </source>
</evidence>
<evidence type="ECO:0000256" key="4">
    <source>
        <dbReference type="ARBA" id="ARBA00023239"/>
    </source>
</evidence>
<dbReference type="Gene3D" id="3.90.1150.10">
    <property type="entry name" value="Aspartate Aminotransferase, domain 1"/>
    <property type="match status" value="1"/>
</dbReference>
<keyword evidence="4" id="KW-0456">Lyase</keyword>
<comment type="caution">
    <text evidence="7">The sequence shown here is derived from an EMBL/GenBank/DDBJ whole genome shotgun (WGS) entry which is preliminary data.</text>
</comment>
<dbReference type="InterPro" id="IPR051798">
    <property type="entry name" value="Class-II_PLP-Dep_Aminotrans"/>
</dbReference>
<comment type="similarity">
    <text evidence="5">Belongs to the class-II pyridoxal-phosphate-dependent aminotransferase family. MalY/PatB cystathionine beta-lyase subfamily.</text>
</comment>
<dbReference type="Gene3D" id="3.40.640.10">
    <property type="entry name" value="Type I PLP-dependent aspartate aminotransferase-like (Major domain)"/>
    <property type="match status" value="1"/>
</dbReference>
<dbReference type="EC" id="4.4.1.13" evidence="2"/>
<protein>
    <recommendedName>
        <fullName evidence="2">cysteine-S-conjugate beta-lyase</fullName>
        <ecNumber evidence="2">4.4.1.13</ecNumber>
    </recommendedName>
</protein>
<evidence type="ECO:0000313" key="7">
    <source>
        <dbReference type="EMBL" id="GAA2176392.1"/>
    </source>
</evidence>
<dbReference type="InterPro" id="IPR004839">
    <property type="entry name" value="Aminotransferase_I/II_large"/>
</dbReference>
<gene>
    <name evidence="7" type="ORF">GCM10009784_22650</name>
</gene>
<dbReference type="InterPro" id="IPR015421">
    <property type="entry name" value="PyrdxlP-dep_Trfase_major"/>
</dbReference>
<keyword evidence="8" id="KW-1185">Reference proteome</keyword>
<dbReference type="EMBL" id="BAAAON010000002">
    <property type="protein sequence ID" value="GAA2176392.1"/>
    <property type="molecule type" value="Genomic_DNA"/>
</dbReference>
<dbReference type="SUPFAM" id="SSF53383">
    <property type="entry name" value="PLP-dependent transferases"/>
    <property type="match status" value="1"/>
</dbReference>
<dbReference type="PANTHER" id="PTHR43525">
    <property type="entry name" value="PROTEIN MALY"/>
    <property type="match status" value="1"/>
</dbReference>
<evidence type="ECO:0000256" key="5">
    <source>
        <dbReference type="ARBA" id="ARBA00037974"/>
    </source>
</evidence>
<accession>A0ABN3AZ24</accession>
<keyword evidence="3" id="KW-0663">Pyridoxal phosphate</keyword>
<keyword evidence="7" id="KW-0808">Transferase</keyword>
<dbReference type="PANTHER" id="PTHR43525:SF2">
    <property type="entry name" value="CYSTATHIONINE BETA-LYASE-RELATED"/>
    <property type="match status" value="1"/>
</dbReference>
<feature type="domain" description="Aminotransferase class I/classII large" evidence="6">
    <location>
        <begin position="81"/>
        <end position="386"/>
    </location>
</feature>
<evidence type="ECO:0000313" key="8">
    <source>
        <dbReference type="Proteomes" id="UP001500974"/>
    </source>
</evidence>
<organism evidence="7 8">
    <name type="scientific">Arthrobacter parietis</name>
    <dbReference type="NCBI Taxonomy" id="271434"/>
    <lineage>
        <taxon>Bacteria</taxon>
        <taxon>Bacillati</taxon>
        <taxon>Actinomycetota</taxon>
        <taxon>Actinomycetes</taxon>
        <taxon>Micrococcales</taxon>
        <taxon>Micrococcaceae</taxon>
        <taxon>Arthrobacter</taxon>
    </lineage>
</organism>
<dbReference type="Pfam" id="PF00155">
    <property type="entry name" value="Aminotran_1_2"/>
    <property type="match status" value="1"/>
</dbReference>
<proteinExistence type="inferred from homology"/>
<evidence type="ECO:0000256" key="2">
    <source>
        <dbReference type="ARBA" id="ARBA00012224"/>
    </source>
</evidence>
<evidence type="ECO:0000256" key="1">
    <source>
        <dbReference type="ARBA" id="ARBA00001933"/>
    </source>
</evidence>